<dbReference type="Gene3D" id="3.90.120.10">
    <property type="entry name" value="DNA Methylase, subunit A, domain 2"/>
    <property type="match status" value="1"/>
</dbReference>
<dbReference type="InterPro" id="IPR036882">
    <property type="entry name" value="Alba-like_dom_sf"/>
</dbReference>
<dbReference type="SUPFAM" id="SSF53335">
    <property type="entry name" value="S-adenosyl-L-methionine-dependent methyltransferases"/>
    <property type="match status" value="1"/>
</dbReference>
<dbReference type="PROSITE" id="PS51679">
    <property type="entry name" value="SAM_MT_C5"/>
    <property type="match status" value="1"/>
</dbReference>
<proteinExistence type="inferred from homology"/>
<dbReference type="GO" id="GO:0044027">
    <property type="term" value="P:negative regulation of gene expression via chromosomal CpG island methylation"/>
    <property type="evidence" value="ECO:0007669"/>
    <property type="project" value="TreeGrafter"/>
</dbReference>
<dbReference type="Pfam" id="PF01918">
    <property type="entry name" value="Alba"/>
    <property type="match status" value="1"/>
</dbReference>
<dbReference type="EC" id="2.1.1.37" evidence="1"/>
<dbReference type="NCBIfam" id="TIGR00675">
    <property type="entry name" value="dcm"/>
    <property type="match status" value="1"/>
</dbReference>
<organism evidence="8 9">
    <name type="scientific">Halocalculus aciditolerans</name>
    <dbReference type="NCBI Taxonomy" id="1383812"/>
    <lineage>
        <taxon>Archaea</taxon>
        <taxon>Methanobacteriati</taxon>
        <taxon>Methanobacteriota</taxon>
        <taxon>Stenosarchaea group</taxon>
        <taxon>Halobacteria</taxon>
        <taxon>Halobacteriales</taxon>
        <taxon>Halobacteriaceae</taxon>
        <taxon>Halocalculus</taxon>
    </lineage>
</organism>
<evidence type="ECO:0000256" key="3">
    <source>
        <dbReference type="ARBA" id="ARBA00022679"/>
    </source>
</evidence>
<dbReference type="Pfam" id="PF00145">
    <property type="entry name" value="DNA_methylase"/>
    <property type="match status" value="1"/>
</dbReference>
<dbReference type="GO" id="GO:0003886">
    <property type="term" value="F:DNA (cytosine-5-)-methyltransferase activity"/>
    <property type="evidence" value="ECO:0007669"/>
    <property type="project" value="UniProtKB-EC"/>
</dbReference>
<reference evidence="8" key="1">
    <citation type="journal article" date="2014" name="Int. J. Syst. Evol. Microbiol.">
        <title>Complete genome sequence of Corynebacterium casei LMG S-19264T (=DSM 44701T), isolated from a smear-ripened cheese.</title>
        <authorList>
            <consortium name="US DOE Joint Genome Institute (JGI-PGF)"/>
            <person name="Walter F."/>
            <person name="Albersmeier A."/>
            <person name="Kalinowski J."/>
            <person name="Ruckert C."/>
        </authorList>
    </citation>
    <scope>NUCLEOTIDE SEQUENCE</scope>
    <source>
        <strain evidence="8">JCM 19596</strain>
    </source>
</reference>
<feature type="region of interest" description="Disordered" evidence="6">
    <location>
        <begin position="458"/>
        <end position="482"/>
    </location>
</feature>
<dbReference type="InterPro" id="IPR001525">
    <property type="entry name" value="C5_MeTfrase"/>
</dbReference>
<evidence type="ECO:0000256" key="4">
    <source>
        <dbReference type="ARBA" id="ARBA00022691"/>
    </source>
</evidence>
<keyword evidence="2 8" id="KW-0489">Methyltransferase</keyword>
<accession>A0A830FLC1</accession>
<dbReference type="PRINTS" id="PR00105">
    <property type="entry name" value="C5METTRFRASE"/>
</dbReference>
<dbReference type="RefSeq" id="WP_188977489.1">
    <property type="nucleotide sequence ID" value="NZ_BMPG01000002.1"/>
</dbReference>
<evidence type="ECO:0000256" key="1">
    <source>
        <dbReference type="ARBA" id="ARBA00011975"/>
    </source>
</evidence>
<dbReference type="PROSITE" id="PS00095">
    <property type="entry name" value="C5_MTASE_2"/>
    <property type="match status" value="1"/>
</dbReference>
<feature type="domain" description="DNA/RNA-binding protein Alba-like" evidence="7">
    <location>
        <begin position="401"/>
        <end position="455"/>
    </location>
</feature>
<dbReference type="InterPro" id="IPR050390">
    <property type="entry name" value="C5-Methyltransferase"/>
</dbReference>
<dbReference type="InterPro" id="IPR029063">
    <property type="entry name" value="SAM-dependent_MTases_sf"/>
</dbReference>
<reference evidence="8" key="2">
    <citation type="submission" date="2020-09" db="EMBL/GenBank/DDBJ databases">
        <authorList>
            <person name="Sun Q."/>
            <person name="Ohkuma M."/>
        </authorList>
    </citation>
    <scope>NUCLEOTIDE SEQUENCE</scope>
    <source>
        <strain evidence="8">JCM 19596</strain>
    </source>
</reference>
<keyword evidence="3 8" id="KW-0808">Transferase</keyword>
<dbReference type="SUPFAM" id="SSF82704">
    <property type="entry name" value="AlbA-like"/>
    <property type="match status" value="1"/>
</dbReference>
<dbReference type="InterPro" id="IPR002775">
    <property type="entry name" value="DNA/RNA-bd_Alba-like"/>
</dbReference>
<keyword evidence="9" id="KW-1185">Reference proteome</keyword>
<dbReference type="EMBL" id="BMPG01000002">
    <property type="protein sequence ID" value="GGL57680.1"/>
    <property type="molecule type" value="Genomic_DNA"/>
</dbReference>
<dbReference type="AlphaFoldDB" id="A0A830FLC1"/>
<evidence type="ECO:0000259" key="7">
    <source>
        <dbReference type="Pfam" id="PF01918"/>
    </source>
</evidence>
<dbReference type="GO" id="GO:0032259">
    <property type="term" value="P:methylation"/>
    <property type="evidence" value="ECO:0007669"/>
    <property type="project" value="UniProtKB-KW"/>
</dbReference>
<dbReference type="InterPro" id="IPR031303">
    <property type="entry name" value="C5_meth_CS"/>
</dbReference>
<dbReference type="GO" id="GO:0003677">
    <property type="term" value="F:DNA binding"/>
    <property type="evidence" value="ECO:0007669"/>
    <property type="project" value="TreeGrafter"/>
</dbReference>
<sequence>MSRPTAISLFSGLGGIDIGLHRAGIETLITVDANEEAAESLRANSSQYDDGISGTNAAYDWSVVEGDIHDIEAEEILDLAGTEDIDLMVGGPPCQTFSRSNEGNREGTDAARGMLFQEYVRLLSEIQPKGFIFENVRGLASANDGEDFEIIKEAFSDAGYTLNHSTLNAADFGVPQTRERLFVIGFRGDEKPYFPDPTHVEAKNSITGKPSWVTAEEALEEFDIDSELTADEGYVNAVGGQYGYLLKDIPPGGNYQHFTERKYDPEKGEYVERSEDELDEKVFDWRSRHYNYLLKQDPDRPTWTLQASPGTYVGPFHWRSRRYSFLEEMRLMDIPATYEISGPPREVQRQIGNAVPPGLAESVARAMVEQLGIATDEHDVADTTSAVRADGGVVDVKDSSITVSSSHSPWRYVEAVLPQLQEGESVTVTGRGKRIAQAIDVLELLRRQLDTELQISLTEDVDEDPDGSKSDRLSVLTAEVSP</sequence>
<keyword evidence="4" id="KW-0949">S-adenosyl-L-methionine</keyword>
<dbReference type="PANTHER" id="PTHR10629:SF52">
    <property type="entry name" value="DNA (CYTOSINE-5)-METHYLTRANSFERASE 1"/>
    <property type="match status" value="1"/>
</dbReference>
<comment type="similarity">
    <text evidence="5">Belongs to the class I-like SAM-binding methyltransferase superfamily. C5-methyltransferase family.</text>
</comment>
<evidence type="ECO:0000313" key="9">
    <source>
        <dbReference type="Proteomes" id="UP000607197"/>
    </source>
</evidence>
<evidence type="ECO:0000256" key="5">
    <source>
        <dbReference type="RuleBase" id="RU000416"/>
    </source>
</evidence>
<dbReference type="Gene3D" id="3.40.50.150">
    <property type="entry name" value="Vaccinia Virus protein VP39"/>
    <property type="match status" value="1"/>
</dbReference>
<name>A0A830FLC1_9EURY</name>
<evidence type="ECO:0000256" key="6">
    <source>
        <dbReference type="SAM" id="MobiDB-lite"/>
    </source>
</evidence>
<protein>
    <recommendedName>
        <fullName evidence="1">DNA (cytosine-5-)-methyltransferase</fullName>
        <ecNumber evidence="1">2.1.1.37</ecNumber>
    </recommendedName>
</protein>
<gene>
    <name evidence="8" type="ORF">GCM10009039_14830</name>
</gene>
<dbReference type="Gene3D" id="3.30.110.20">
    <property type="entry name" value="Alba-like domain"/>
    <property type="match status" value="1"/>
</dbReference>
<dbReference type="PANTHER" id="PTHR10629">
    <property type="entry name" value="CYTOSINE-SPECIFIC METHYLTRANSFERASE"/>
    <property type="match status" value="1"/>
</dbReference>
<dbReference type="Proteomes" id="UP000607197">
    <property type="component" value="Unassembled WGS sequence"/>
</dbReference>
<evidence type="ECO:0000256" key="2">
    <source>
        <dbReference type="ARBA" id="ARBA00022603"/>
    </source>
</evidence>
<comment type="caution">
    <text evidence="8">The sequence shown here is derived from an EMBL/GenBank/DDBJ whole genome shotgun (WGS) entry which is preliminary data.</text>
</comment>
<dbReference type="OrthoDB" id="5033at2157"/>
<evidence type="ECO:0000313" key="8">
    <source>
        <dbReference type="EMBL" id="GGL57680.1"/>
    </source>
</evidence>